<dbReference type="OMA" id="ARTIWDP"/>
<dbReference type="CDD" id="cd00229">
    <property type="entry name" value="SGNH_hydrolase"/>
    <property type="match status" value="1"/>
</dbReference>
<evidence type="ECO:0000259" key="2">
    <source>
        <dbReference type="PROSITE" id="PS50878"/>
    </source>
</evidence>
<dbReference type="Ensembl" id="ENSPMRT00000009051.1">
    <property type="protein sequence ID" value="ENSPMRP00000008465.1"/>
    <property type="gene ID" value="ENSPMRG00000005716.1"/>
</dbReference>
<dbReference type="SUPFAM" id="SSF56672">
    <property type="entry name" value="DNA/RNA polymerases"/>
    <property type="match status" value="1"/>
</dbReference>
<dbReference type="Pfam" id="PF03372">
    <property type="entry name" value="Exo_endo_phos"/>
    <property type="match status" value="1"/>
</dbReference>
<name>A0A670I9E4_PODMU</name>
<dbReference type="PANTHER" id="PTHR33395:SF22">
    <property type="entry name" value="REVERSE TRANSCRIPTASE DOMAIN-CONTAINING PROTEIN"/>
    <property type="match status" value="1"/>
</dbReference>
<dbReference type="Gene3D" id="3.60.10.10">
    <property type="entry name" value="Endonuclease/exonuclease/phosphatase"/>
    <property type="match status" value="1"/>
</dbReference>
<dbReference type="GO" id="GO:0061343">
    <property type="term" value="P:cell adhesion involved in heart morphogenesis"/>
    <property type="evidence" value="ECO:0007669"/>
    <property type="project" value="TreeGrafter"/>
</dbReference>
<dbReference type="SUPFAM" id="SSF52266">
    <property type="entry name" value="SGNH hydrolase"/>
    <property type="match status" value="1"/>
</dbReference>
<dbReference type="GO" id="GO:0007508">
    <property type="term" value="P:larval heart development"/>
    <property type="evidence" value="ECO:0007669"/>
    <property type="project" value="TreeGrafter"/>
</dbReference>
<dbReference type="Gene3D" id="3.40.50.12690">
    <property type="match status" value="1"/>
</dbReference>
<feature type="domain" description="Reverse transcriptase" evidence="2">
    <location>
        <begin position="879"/>
        <end position="1134"/>
    </location>
</feature>
<dbReference type="GeneTree" id="ENSGT01030000234712"/>
<evidence type="ECO:0000256" key="1">
    <source>
        <dbReference type="SAM" id="MobiDB-lite"/>
    </source>
</evidence>
<reference evidence="3" key="3">
    <citation type="submission" date="2025-09" db="UniProtKB">
        <authorList>
            <consortium name="Ensembl"/>
        </authorList>
    </citation>
    <scope>IDENTIFICATION</scope>
</reference>
<sequence length="1333" mass="151958">MMEDRCSHPQRHVLKMEGEGTAAVACGSCAMFAILPKVAGSFTCSNCMLIALLKDKVHQLEERVATLQRIRELELFLEATEHTVSTKEETGDSPEKEASSPTQEPDIWRNVTQRSRRPRVRSDCLEMHNRFEVLSPSMEDEEQTPFEDLSLITVDQAYEDEQQSQPSGNVQATLERTAHGRTPTRPKRRRVVVIGDSLLRGTEAVICGPDKMSQEVCCLPGAKIQDVTERLQGIIKPTDKYPFLLVHVGTNDTASNGLQKIKRDYEALGRKLKQLNAQIVISSVLPVERRGPGREGKIVEVNNWLRKWCKQERFGFLDHGMQFLEDGLLASDELHLTTVGRNVFAKKSQKPHQEGFKLTNAGEGDSAPEGRSLSIDEDDHPNVIDQMEQTARRPSGERKKSLNKRHGGMINGLQCLYTNTQSMGNKQDELELLVQQTKYDIIGITETWWDKSHDWNVIMEGYNLFQRNRPDKKGGGVALYVRDVYTCEEIQDLEPQSQSESIWVKIKGEKNNRALIVGVYYRSPSQTEDIDDPFLEQMAKHAKGREIVVMGDFNYPDICWMSNSAKSIRSNRFLTGLADNFIVQKVGEATRGTAILDLVLTNVDDLVSGVEVEGSLGASDHALLKFTIQRKGAAKHTKTQFLDFKKADFIKLREVLGEIPWTVILKGKGVHDGWEFVKREIVKAQLQAIPMRRKHGRCLKKPGWLSKELLTELRLKKDVYKKWKRGETTKEEFKQIASTCRYKVRKAKAQNELRLAREVKSNKKGFYGYVRSKRKNKETVGSLRGEDGEMQTGDTERAELLNAFFASVFSNKENNARPEEFGANDSAEETQPRITKEIVQEYLASLDVFKSPGPDELHPRVLKELADVISEPLAVIFENSWRTGEVPADWRRANVVPIFKKGEREDPNNYRPVSLTSIPGKILEQIIKQTVCEHLERNAVITNSQHGFLKNKSCQTNLISFFDRITSLVDEGNAVDVVYLDFSKAFDKVPHDILVKKLVKCGLDYATTQWICNWLTDRTQRVLINGSSSSWRRVTSGVPQGSVLGPVLFNIFINDLDDGLKGILIKFADDTKLGGVANTPEDRITLQNDLDRLENWAKTNKMNFNREKCKVLHLGKKNERHKYKMGDTWLESSTCEKDLGVLVDHKLDMSQQCDAAVKKANAILGCINRSIASRSREVIVPLYSALVRPHLEYCVQFWAPQFKKDTDKLERVQRRATKMVKGLEMMPYEERLRELGMFNLEKRRLRGDMIAMFKYIKGYHIEEGERLFSAAPEKRTWSNGSKLQERRLHLNIRKNFLTVRAVRQWNLLPRSVVESPSLEVFKQRLDNHMLGVL</sequence>
<dbReference type="InterPro" id="IPR013830">
    <property type="entry name" value="SGNH_hydro"/>
</dbReference>
<feature type="region of interest" description="Disordered" evidence="1">
    <location>
        <begin position="347"/>
        <end position="380"/>
    </location>
</feature>
<dbReference type="Proteomes" id="UP000472272">
    <property type="component" value="Chromosome 3"/>
</dbReference>
<organism evidence="3 4">
    <name type="scientific">Podarcis muralis</name>
    <name type="common">Wall lizard</name>
    <name type="synonym">Lacerta muralis</name>
    <dbReference type="NCBI Taxonomy" id="64176"/>
    <lineage>
        <taxon>Eukaryota</taxon>
        <taxon>Metazoa</taxon>
        <taxon>Chordata</taxon>
        <taxon>Craniata</taxon>
        <taxon>Vertebrata</taxon>
        <taxon>Euteleostomi</taxon>
        <taxon>Lepidosauria</taxon>
        <taxon>Squamata</taxon>
        <taxon>Bifurcata</taxon>
        <taxon>Unidentata</taxon>
        <taxon>Episquamata</taxon>
        <taxon>Laterata</taxon>
        <taxon>Lacertibaenia</taxon>
        <taxon>Lacertidae</taxon>
        <taxon>Podarcis</taxon>
    </lineage>
</organism>
<dbReference type="InterPro" id="IPR005135">
    <property type="entry name" value="Endo/exonuclease/phosphatase"/>
</dbReference>
<dbReference type="InterPro" id="IPR043502">
    <property type="entry name" value="DNA/RNA_pol_sf"/>
</dbReference>
<dbReference type="Pfam" id="PF00078">
    <property type="entry name" value="RVT_1"/>
    <property type="match status" value="1"/>
</dbReference>
<dbReference type="PANTHER" id="PTHR33395">
    <property type="entry name" value="TRANSCRIPTASE, PUTATIVE-RELATED-RELATED"/>
    <property type="match status" value="1"/>
</dbReference>
<feature type="compositionally biased region" description="Basic and acidic residues" evidence="1">
    <location>
        <begin position="82"/>
        <end position="98"/>
    </location>
</feature>
<feature type="compositionally biased region" description="Polar residues" evidence="1">
    <location>
        <begin position="163"/>
        <end position="174"/>
    </location>
</feature>
<dbReference type="Pfam" id="PF13472">
    <property type="entry name" value="Lipase_GDSL_2"/>
    <property type="match status" value="1"/>
</dbReference>
<dbReference type="Gene3D" id="3.40.50.12700">
    <property type="match status" value="1"/>
</dbReference>
<keyword evidence="4" id="KW-1185">Reference proteome</keyword>
<dbReference type="GO" id="GO:0003824">
    <property type="term" value="F:catalytic activity"/>
    <property type="evidence" value="ECO:0007669"/>
    <property type="project" value="InterPro"/>
</dbReference>
<dbReference type="GO" id="GO:0031012">
    <property type="term" value="C:extracellular matrix"/>
    <property type="evidence" value="ECO:0007669"/>
    <property type="project" value="TreeGrafter"/>
</dbReference>
<protein>
    <recommendedName>
        <fullName evidence="2">Reverse transcriptase domain-containing protein</fullName>
    </recommendedName>
</protein>
<proteinExistence type="predicted"/>
<dbReference type="PROSITE" id="PS50878">
    <property type="entry name" value="RT_POL"/>
    <property type="match status" value="1"/>
</dbReference>
<dbReference type="InterPro" id="IPR036691">
    <property type="entry name" value="Endo/exonu/phosph_ase_sf"/>
</dbReference>
<feature type="region of interest" description="Disordered" evidence="1">
    <location>
        <begin position="82"/>
        <end position="115"/>
    </location>
</feature>
<evidence type="ECO:0000313" key="3">
    <source>
        <dbReference type="Ensembl" id="ENSPMRP00000008465.1"/>
    </source>
</evidence>
<dbReference type="InterPro" id="IPR000477">
    <property type="entry name" value="RT_dom"/>
</dbReference>
<evidence type="ECO:0000313" key="4">
    <source>
        <dbReference type="Proteomes" id="UP000472272"/>
    </source>
</evidence>
<reference evidence="3 4" key="1">
    <citation type="journal article" date="2019" name="Proc. Natl. Acad. Sci. U.S.A.">
        <title>Regulatory changes in pterin and carotenoid genes underlie balanced color polymorphisms in the wall lizard.</title>
        <authorList>
            <person name="Andrade P."/>
            <person name="Pinho C."/>
            <person name="Perez I de Lanuza G."/>
            <person name="Afonso S."/>
            <person name="Brejcha J."/>
            <person name="Rubin C.J."/>
            <person name="Wallerman O."/>
            <person name="Pereira P."/>
            <person name="Sabatino S.J."/>
            <person name="Bellati A."/>
            <person name="Pellitteri-Rosa D."/>
            <person name="Bosakova Z."/>
            <person name="Bunikis I."/>
            <person name="Carretero M.A."/>
            <person name="Feiner N."/>
            <person name="Marsik P."/>
            <person name="Pauperio F."/>
            <person name="Salvi D."/>
            <person name="Soler L."/>
            <person name="While G.M."/>
            <person name="Uller T."/>
            <person name="Font E."/>
            <person name="Andersson L."/>
            <person name="Carneiro M."/>
        </authorList>
    </citation>
    <scope>NUCLEOTIDE SEQUENCE</scope>
</reference>
<reference evidence="3" key="2">
    <citation type="submission" date="2025-08" db="UniProtKB">
        <authorList>
            <consortium name="Ensembl"/>
        </authorList>
    </citation>
    <scope>IDENTIFICATION</scope>
</reference>
<dbReference type="SUPFAM" id="SSF56219">
    <property type="entry name" value="DNase I-like"/>
    <property type="match status" value="1"/>
</dbReference>
<feature type="region of interest" description="Disordered" evidence="1">
    <location>
        <begin position="160"/>
        <end position="185"/>
    </location>
</feature>
<dbReference type="CDD" id="cd01650">
    <property type="entry name" value="RT_nLTR_like"/>
    <property type="match status" value="1"/>
</dbReference>
<accession>A0A670I9E4</accession>